<feature type="transmembrane region" description="Helical" evidence="1">
    <location>
        <begin position="7"/>
        <end position="25"/>
    </location>
</feature>
<dbReference type="RefSeq" id="WP_128635964.1">
    <property type="nucleotide sequence ID" value="NZ_RRCN01000002.1"/>
</dbReference>
<reference evidence="2 3" key="1">
    <citation type="submission" date="2018-11" db="EMBL/GenBank/DDBJ databases">
        <title>Genome sequencing of Paenibacillus sp. KCOM 3021 (= ChDC PVNT-B20).</title>
        <authorList>
            <person name="Kook J.-K."/>
            <person name="Park S.-N."/>
            <person name="Lim Y.K."/>
        </authorList>
    </citation>
    <scope>NUCLEOTIDE SEQUENCE [LARGE SCALE GENOMIC DNA]</scope>
    <source>
        <strain evidence="2 3">KCOM 3021</strain>
    </source>
</reference>
<dbReference type="OrthoDB" id="9862481at2"/>
<dbReference type="Proteomes" id="UP000267017">
    <property type="component" value="Unassembled WGS sequence"/>
</dbReference>
<accession>A0A3P3TA02</accession>
<evidence type="ECO:0000313" key="3">
    <source>
        <dbReference type="Proteomes" id="UP000267017"/>
    </source>
</evidence>
<evidence type="ECO:0000256" key="1">
    <source>
        <dbReference type="SAM" id="Phobius"/>
    </source>
</evidence>
<keyword evidence="1" id="KW-0812">Transmembrane</keyword>
<protein>
    <submittedName>
        <fullName evidence="2">Uncharacterized protein</fullName>
    </submittedName>
</protein>
<proteinExistence type="predicted"/>
<keyword evidence="3" id="KW-1185">Reference proteome</keyword>
<dbReference type="AlphaFoldDB" id="A0A3P3TA02"/>
<keyword evidence="1" id="KW-0472">Membrane</keyword>
<keyword evidence="1" id="KW-1133">Transmembrane helix</keyword>
<organism evidence="2 3">
    <name type="scientific">Paenibacillus oralis</name>
    <dbReference type="NCBI Taxonomy" id="2490856"/>
    <lineage>
        <taxon>Bacteria</taxon>
        <taxon>Bacillati</taxon>
        <taxon>Bacillota</taxon>
        <taxon>Bacilli</taxon>
        <taxon>Bacillales</taxon>
        <taxon>Paenibacillaceae</taxon>
        <taxon>Paenibacillus</taxon>
    </lineage>
</organism>
<name>A0A3P3TA02_9BACL</name>
<sequence>MSETAKWVLQISAAIVCAVFVYQYIVFKIEFRNEVNEWRQKEEEKKMKELVANNPSSTKVEFSLDDILKQINEMFDHGFMVGLDASLMSKYPQITEYLNHELLLVTEEVAKAARIENNVVGIQHFKGLMSQQDKTLNISVVNDSFVRKIGLDYKNVSDRAIGSYLYAEKTNLINVKFVTLDQNSFERATLVGLRAVLF</sequence>
<gene>
    <name evidence="2" type="ORF">EHV15_35445</name>
</gene>
<dbReference type="EMBL" id="RRCN01000002">
    <property type="protein sequence ID" value="RRJ54871.1"/>
    <property type="molecule type" value="Genomic_DNA"/>
</dbReference>
<evidence type="ECO:0000313" key="2">
    <source>
        <dbReference type="EMBL" id="RRJ54871.1"/>
    </source>
</evidence>
<comment type="caution">
    <text evidence="2">The sequence shown here is derived from an EMBL/GenBank/DDBJ whole genome shotgun (WGS) entry which is preliminary data.</text>
</comment>